<dbReference type="EMBL" id="MDYQ01000218">
    <property type="protein sequence ID" value="PRP78527.1"/>
    <property type="molecule type" value="Genomic_DNA"/>
</dbReference>
<feature type="transmembrane region" description="Helical" evidence="12">
    <location>
        <begin position="6"/>
        <end position="25"/>
    </location>
</feature>
<dbReference type="EC" id="2.3.2.27" evidence="3"/>
<dbReference type="Pfam" id="PF12483">
    <property type="entry name" value="GIDE"/>
    <property type="match status" value="1"/>
</dbReference>
<protein>
    <recommendedName>
        <fullName evidence="3">RING-type E3 ubiquitin transferase</fullName>
        <ecNumber evidence="3">2.3.2.27</ecNumber>
    </recommendedName>
</protein>
<organism evidence="14 15">
    <name type="scientific">Planoprotostelium fungivorum</name>
    <dbReference type="NCBI Taxonomy" id="1890364"/>
    <lineage>
        <taxon>Eukaryota</taxon>
        <taxon>Amoebozoa</taxon>
        <taxon>Evosea</taxon>
        <taxon>Variosea</taxon>
        <taxon>Cavosteliida</taxon>
        <taxon>Cavosteliaceae</taxon>
        <taxon>Planoprotostelium</taxon>
    </lineage>
</organism>
<reference evidence="14 15" key="1">
    <citation type="journal article" date="2018" name="Genome Biol. Evol.">
        <title>Multiple Roots of Fruiting Body Formation in Amoebozoa.</title>
        <authorList>
            <person name="Hillmann F."/>
            <person name="Forbes G."/>
            <person name="Novohradska S."/>
            <person name="Ferling I."/>
            <person name="Riege K."/>
            <person name="Groth M."/>
            <person name="Westermann M."/>
            <person name="Marz M."/>
            <person name="Spaller T."/>
            <person name="Winckler T."/>
            <person name="Schaap P."/>
            <person name="Glockner G."/>
        </authorList>
    </citation>
    <scope>NUCLEOTIDE SEQUENCE [LARGE SCALE GENOMIC DNA]</scope>
    <source>
        <strain evidence="14 15">Jena</strain>
    </source>
</reference>
<proteinExistence type="predicted"/>
<evidence type="ECO:0000256" key="10">
    <source>
        <dbReference type="ARBA" id="ARBA00022989"/>
    </source>
</evidence>
<evidence type="ECO:0000256" key="7">
    <source>
        <dbReference type="ARBA" id="ARBA00022771"/>
    </source>
</evidence>
<sequence length="223" mass="24877">MSDSDWTRAAAIGVGIAGLGCVAVSRSIYHPRLQHITSAPYRRLTELSDVSRDQSIYCKIHGRVEGERYISAPLSGKNVVLWRLRHWSNPFLQTKDTPMWIMEGNEKVSVDIKGASFNLDESDYLSSIEHIIEAGSPAFIVGEIIKNDAGAFVIRQPQDGRPFIFSTKSEQETVQQLRNLKYTWLAVGGILIAGSLARLLVFGEDAVIPKWLESFVVAIHSHR</sequence>
<comment type="catalytic activity">
    <reaction evidence="1">
        <text>S-ubiquitinyl-[E2 ubiquitin-conjugating enzyme]-L-cysteine + [acceptor protein]-L-lysine = [E2 ubiquitin-conjugating enzyme]-L-cysteine + N(6)-ubiquitinyl-[acceptor protein]-L-lysine.</text>
        <dbReference type="EC" id="2.3.2.27"/>
    </reaction>
</comment>
<evidence type="ECO:0000256" key="3">
    <source>
        <dbReference type="ARBA" id="ARBA00012483"/>
    </source>
</evidence>
<name>A0A2P6N3J3_9EUKA</name>
<comment type="caution">
    <text evidence="14">The sequence shown here is derived from an EMBL/GenBank/DDBJ whole genome shotgun (WGS) entry which is preliminary data.</text>
</comment>
<gene>
    <name evidence="14" type="ORF">PROFUN_13584</name>
</gene>
<keyword evidence="6" id="KW-0479">Metal-binding</keyword>
<keyword evidence="11 12" id="KW-0472">Membrane</keyword>
<keyword evidence="4" id="KW-0808">Transferase</keyword>
<evidence type="ECO:0000313" key="15">
    <source>
        <dbReference type="Proteomes" id="UP000241769"/>
    </source>
</evidence>
<evidence type="ECO:0000256" key="9">
    <source>
        <dbReference type="ARBA" id="ARBA00022833"/>
    </source>
</evidence>
<evidence type="ECO:0000256" key="4">
    <source>
        <dbReference type="ARBA" id="ARBA00022679"/>
    </source>
</evidence>
<dbReference type="InParanoid" id="A0A2P6N3J3"/>
<evidence type="ECO:0000256" key="1">
    <source>
        <dbReference type="ARBA" id="ARBA00000900"/>
    </source>
</evidence>
<accession>A0A2P6N3J3</accession>
<dbReference type="AlphaFoldDB" id="A0A2P6N3J3"/>
<dbReference type="Proteomes" id="UP000241769">
    <property type="component" value="Unassembled WGS sequence"/>
</dbReference>
<dbReference type="GO" id="GO:0016020">
    <property type="term" value="C:membrane"/>
    <property type="evidence" value="ECO:0007669"/>
    <property type="project" value="UniProtKB-SubCell"/>
</dbReference>
<dbReference type="GO" id="GO:0008270">
    <property type="term" value="F:zinc ion binding"/>
    <property type="evidence" value="ECO:0007669"/>
    <property type="project" value="UniProtKB-KW"/>
</dbReference>
<dbReference type="GO" id="GO:0016567">
    <property type="term" value="P:protein ubiquitination"/>
    <property type="evidence" value="ECO:0007669"/>
    <property type="project" value="InterPro"/>
</dbReference>
<keyword evidence="8" id="KW-0833">Ubl conjugation pathway</keyword>
<feature type="transmembrane region" description="Helical" evidence="12">
    <location>
        <begin position="182"/>
        <end position="201"/>
    </location>
</feature>
<evidence type="ECO:0000256" key="12">
    <source>
        <dbReference type="SAM" id="Phobius"/>
    </source>
</evidence>
<feature type="domain" description="E3 Ubiquitin ligase MUL1-like" evidence="13">
    <location>
        <begin position="125"/>
        <end position="194"/>
    </location>
</feature>
<evidence type="ECO:0000256" key="2">
    <source>
        <dbReference type="ARBA" id="ARBA00004141"/>
    </source>
</evidence>
<evidence type="ECO:0000313" key="14">
    <source>
        <dbReference type="EMBL" id="PRP78527.1"/>
    </source>
</evidence>
<comment type="subcellular location">
    <subcellularLocation>
        <location evidence="2">Membrane</location>
        <topology evidence="2">Multi-pass membrane protein</topology>
    </subcellularLocation>
</comment>
<keyword evidence="15" id="KW-1185">Reference proteome</keyword>
<evidence type="ECO:0000259" key="13">
    <source>
        <dbReference type="Pfam" id="PF12483"/>
    </source>
</evidence>
<dbReference type="GO" id="GO:0061630">
    <property type="term" value="F:ubiquitin protein ligase activity"/>
    <property type="evidence" value="ECO:0007669"/>
    <property type="project" value="UniProtKB-EC"/>
</dbReference>
<keyword evidence="5 12" id="KW-0812">Transmembrane</keyword>
<evidence type="ECO:0000256" key="11">
    <source>
        <dbReference type="ARBA" id="ARBA00023136"/>
    </source>
</evidence>
<keyword evidence="10 12" id="KW-1133">Transmembrane helix</keyword>
<evidence type="ECO:0000256" key="8">
    <source>
        <dbReference type="ARBA" id="ARBA00022786"/>
    </source>
</evidence>
<dbReference type="InterPro" id="IPR022170">
    <property type="entry name" value="MUL1-like"/>
</dbReference>
<keyword evidence="9" id="KW-0862">Zinc</keyword>
<evidence type="ECO:0000256" key="6">
    <source>
        <dbReference type="ARBA" id="ARBA00022723"/>
    </source>
</evidence>
<evidence type="ECO:0000256" key="5">
    <source>
        <dbReference type="ARBA" id="ARBA00022692"/>
    </source>
</evidence>
<keyword evidence="7" id="KW-0863">Zinc-finger</keyword>